<feature type="compositionally biased region" description="Basic and acidic residues" evidence="2">
    <location>
        <begin position="15"/>
        <end position="26"/>
    </location>
</feature>
<dbReference type="PANTHER" id="PTHR23074:SF83">
    <property type="entry name" value="VACUOLAR PROTEIN SORTING-ASSOCIATED PROTEIN 4A"/>
    <property type="match status" value="1"/>
</dbReference>
<evidence type="ECO:0000256" key="2">
    <source>
        <dbReference type="SAM" id="MobiDB-lite"/>
    </source>
</evidence>
<feature type="compositionally biased region" description="Polar residues" evidence="2">
    <location>
        <begin position="151"/>
        <end position="168"/>
    </location>
</feature>
<keyword evidence="1" id="KW-0067">ATP-binding</keyword>
<evidence type="ECO:0000259" key="3">
    <source>
        <dbReference type="SMART" id="SM00382"/>
    </source>
</evidence>
<dbReference type="PANTHER" id="PTHR23074">
    <property type="entry name" value="AAA DOMAIN-CONTAINING"/>
    <property type="match status" value="1"/>
</dbReference>
<dbReference type="SMART" id="SM00382">
    <property type="entry name" value="AAA"/>
    <property type="match status" value="1"/>
</dbReference>
<dbReference type="EMBL" id="HBIM01006244">
    <property type="protein sequence ID" value="CAE0407496.1"/>
    <property type="molecule type" value="Transcribed_RNA"/>
</dbReference>
<dbReference type="InterPro" id="IPR036181">
    <property type="entry name" value="MIT_dom_sf"/>
</dbReference>
<dbReference type="InterPro" id="IPR003959">
    <property type="entry name" value="ATPase_AAA_core"/>
</dbReference>
<feature type="domain" description="AAA+ ATPase" evidence="3">
    <location>
        <begin position="279"/>
        <end position="415"/>
    </location>
</feature>
<feature type="compositionally biased region" description="Low complexity" evidence="2">
    <location>
        <begin position="169"/>
        <end position="185"/>
    </location>
</feature>
<gene>
    <name evidence="4" type="ORF">ACOF00016_LOCUS5319</name>
</gene>
<dbReference type="FunFam" id="3.40.50.300:FF:002588">
    <property type="entry name" value="ATPase, AAA family"/>
    <property type="match status" value="1"/>
</dbReference>
<keyword evidence="1" id="KW-0547">Nucleotide-binding</keyword>
<dbReference type="GO" id="GO:0005524">
    <property type="term" value="F:ATP binding"/>
    <property type="evidence" value="ECO:0007669"/>
    <property type="project" value="UniProtKB-KW"/>
</dbReference>
<reference evidence="4" key="1">
    <citation type="submission" date="2021-01" db="EMBL/GenBank/DDBJ databases">
        <authorList>
            <person name="Corre E."/>
            <person name="Pelletier E."/>
            <person name="Niang G."/>
            <person name="Scheremetjew M."/>
            <person name="Finn R."/>
            <person name="Kale V."/>
            <person name="Holt S."/>
            <person name="Cochrane G."/>
            <person name="Meng A."/>
            <person name="Brown T."/>
            <person name="Cohen L."/>
        </authorList>
    </citation>
    <scope>NUCLEOTIDE SEQUENCE</scope>
    <source>
        <strain evidence="4">CCMP127</strain>
    </source>
</reference>
<dbReference type="InterPro" id="IPR027417">
    <property type="entry name" value="P-loop_NTPase"/>
</dbReference>
<dbReference type="Gene3D" id="1.20.58.80">
    <property type="entry name" value="Phosphotransferase system, lactose/cellobiose-type IIA subunit"/>
    <property type="match status" value="1"/>
</dbReference>
<dbReference type="InterPro" id="IPR050304">
    <property type="entry name" value="MT-severing_AAA_ATPase"/>
</dbReference>
<proteinExistence type="inferred from homology"/>
<dbReference type="InterPro" id="IPR003960">
    <property type="entry name" value="ATPase_AAA_CS"/>
</dbReference>
<comment type="similarity">
    <text evidence="1">Belongs to the AAA ATPase family.</text>
</comment>
<dbReference type="InterPro" id="IPR003593">
    <property type="entry name" value="AAA+_ATPase"/>
</dbReference>
<dbReference type="Pfam" id="PF00004">
    <property type="entry name" value="AAA"/>
    <property type="match status" value="1"/>
</dbReference>
<dbReference type="SUPFAM" id="SSF52540">
    <property type="entry name" value="P-loop containing nucleoside triphosphate hydrolases"/>
    <property type="match status" value="1"/>
</dbReference>
<organism evidence="4">
    <name type="scientific">Amphora coffeiformis</name>
    <dbReference type="NCBI Taxonomy" id="265554"/>
    <lineage>
        <taxon>Eukaryota</taxon>
        <taxon>Sar</taxon>
        <taxon>Stramenopiles</taxon>
        <taxon>Ochrophyta</taxon>
        <taxon>Bacillariophyta</taxon>
        <taxon>Bacillariophyceae</taxon>
        <taxon>Bacillariophycidae</taxon>
        <taxon>Thalassiophysales</taxon>
        <taxon>Catenulaceae</taxon>
        <taxon>Amphora</taxon>
    </lineage>
</organism>
<dbReference type="AlphaFoldDB" id="A0A7S3L0S3"/>
<protein>
    <recommendedName>
        <fullName evidence="3">AAA+ ATPase domain-containing protein</fullName>
    </recommendedName>
</protein>
<accession>A0A7S3L0S3</accession>
<feature type="region of interest" description="Disordered" evidence="2">
    <location>
        <begin position="1"/>
        <end position="46"/>
    </location>
</feature>
<dbReference type="Gene3D" id="3.40.50.300">
    <property type="entry name" value="P-loop containing nucleotide triphosphate hydrolases"/>
    <property type="match status" value="1"/>
</dbReference>
<name>A0A7S3L0S3_9STRA</name>
<dbReference type="GO" id="GO:0016887">
    <property type="term" value="F:ATP hydrolysis activity"/>
    <property type="evidence" value="ECO:0007669"/>
    <property type="project" value="InterPro"/>
</dbReference>
<feature type="region of interest" description="Disordered" evidence="2">
    <location>
        <begin position="151"/>
        <end position="218"/>
    </location>
</feature>
<dbReference type="Gene3D" id="1.10.8.60">
    <property type="match status" value="1"/>
</dbReference>
<evidence type="ECO:0000256" key="1">
    <source>
        <dbReference type="RuleBase" id="RU003651"/>
    </source>
</evidence>
<dbReference type="PROSITE" id="PS00674">
    <property type="entry name" value="AAA"/>
    <property type="match status" value="1"/>
</dbReference>
<dbReference type="SUPFAM" id="SSF116846">
    <property type="entry name" value="MIT domain"/>
    <property type="match status" value="1"/>
</dbReference>
<feature type="compositionally biased region" description="Polar residues" evidence="2">
    <location>
        <begin position="192"/>
        <end position="216"/>
    </location>
</feature>
<evidence type="ECO:0000313" key="4">
    <source>
        <dbReference type="EMBL" id="CAE0407496.1"/>
    </source>
</evidence>
<sequence length="522" mass="56387">MEAKRGSEYYSGSRYAHDMEQAEAMRRSQRGLGADAARHATTSSDEKRLTLQDIELAFRGLTEAEAQRNSGNYPSALRLYQLSLEVFLLFLKDEENLKRIPVDPSTVSNVVSAALSDAEELKAQSPKSAASTASQSPLVSRMISSLSAALSGRPKNTTIAPGTGSSVGSPATAVSNPSPAVSPASMKRAPIRSQSSVPKVQKGTSQPSGQATQQTELKLGDPVKSKLYTAVLDDLYVSPESIQDTSWDDIAGLEDVKQSLQESAILPLLRPDLFTGLRKPQNILLWGPPGTGKTMLVRAVAKESGSSLFACTPSSLTSKWMGEAEKIVKALFQVAKEVAPSLIFLDEVDALLSSRKSDGEHEASRRLKTEFMVQMEGIGSNASRVLVLACTNCPWDVDSAVLRRFPRRIFVPLPDAAARDALLKILLAKAGKHSIKKKSQRDELVRRLDGFSCSDISAIASEASFGPIRSLGGLAAVKGAKEKDVRPINSGDFEEAIRKATKSVSETQLRKFETWRHEQSAS</sequence>